<dbReference type="PATRIC" id="fig|692370.5.peg.2596"/>
<dbReference type="PANTHER" id="PTHR43205:SF7">
    <property type="entry name" value="PROSTAGLANDIN REDUCTASE 1"/>
    <property type="match status" value="1"/>
</dbReference>
<dbReference type="KEGG" id="ado:A6F68_02586"/>
<evidence type="ECO:0000313" key="4">
    <source>
        <dbReference type="Proteomes" id="UP000092932"/>
    </source>
</evidence>
<name>A0A1B2AG10_9SPHN</name>
<feature type="domain" description="Enoyl reductase (ER)" evidence="2">
    <location>
        <begin position="10"/>
        <end position="325"/>
    </location>
</feature>
<evidence type="ECO:0000256" key="1">
    <source>
        <dbReference type="ARBA" id="ARBA00023002"/>
    </source>
</evidence>
<dbReference type="InterPro" id="IPR045010">
    <property type="entry name" value="MDR_fam"/>
</dbReference>
<dbReference type="Gene3D" id="3.90.180.10">
    <property type="entry name" value="Medium-chain alcohol dehydrogenases, catalytic domain"/>
    <property type="match status" value="1"/>
</dbReference>
<keyword evidence="1 3" id="KW-0560">Oxidoreductase</keyword>
<dbReference type="InterPro" id="IPR013149">
    <property type="entry name" value="ADH-like_C"/>
</dbReference>
<dbReference type="SMART" id="SM00829">
    <property type="entry name" value="PKS_ER"/>
    <property type="match status" value="1"/>
</dbReference>
<dbReference type="Gene3D" id="3.40.50.720">
    <property type="entry name" value="NAD(P)-binding Rossmann-like Domain"/>
    <property type="match status" value="1"/>
</dbReference>
<dbReference type="InterPro" id="IPR011032">
    <property type="entry name" value="GroES-like_sf"/>
</dbReference>
<protein>
    <submittedName>
        <fullName evidence="3">Putative NADP-dependent oxidoreductase YfmJ</fullName>
        <ecNumber evidence="3">1.-.-.-</ecNumber>
    </submittedName>
</protein>
<dbReference type="InterPro" id="IPR020843">
    <property type="entry name" value="ER"/>
</dbReference>
<sequence>MLAAAPQGAVSLDNFRLMEAPVPEVAQGEFLVRTLFLSVAPVMRQYMIDGAGIELPLRPGDVIHGRGVGQIIESRNSDFPVGTIVHGKLGWQDHAISDGADDKLMFPVGSRDLPHSTALGVLGMTGFSAFVGLFDIGQPVEGETVVVSGAAGGVGSIAGQLAKIAGCRVIGIAGTPEKCDMLTEELGFDEAVNYRSGNFAQRLADATPDGIDVIFDNVGGSVLDTALARINRYARVVSCGRISQYVDGPNHALANWWRIGENSARMQGFFVYEYRHRFAEAEAKMADWIREGRLRWREDVLDGFDRMPEALCRLFEGRNLGKQVVRVADPLSDAELGL</sequence>
<dbReference type="AlphaFoldDB" id="A0A1B2AG10"/>
<organism evidence="3 4">
    <name type="scientific">Tsuneonella dongtanensis</name>
    <dbReference type="NCBI Taxonomy" id="692370"/>
    <lineage>
        <taxon>Bacteria</taxon>
        <taxon>Pseudomonadati</taxon>
        <taxon>Pseudomonadota</taxon>
        <taxon>Alphaproteobacteria</taxon>
        <taxon>Sphingomonadales</taxon>
        <taxon>Erythrobacteraceae</taxon>
        <taxon>Tsuneonella</taxon>
    </lineage>
</organism>
<reference evidence="3 4" key="1">
    <citation type="submission" date="2016-07" db="EMBL/GenBank/DDBJ databases">
        <title>Complete genome sequence of Altererythrobacter dongtanensis KCTC 22672, a type strain with esterase isolated from tidal flat.</title>
        <authorList>
            <person name="Cheng H."/>
            <person name="Wu Y.-H."/>
            <person name="Zhou P."/>
            <person name="Huo Y.-Y."/>
            <person name="Wang C.-S."/>
            <person name="Xu X.-W."/>
        </authorList>
    </citation>
    <scope>NUCLEOTIDE SEQUENCE [LARGE SCALE GENOMIC DNA]</scope>
    <source>
        <strain evidence="3 4">KCTC 22672</strain>
    </source>
</reference>
<dbReference type="GO" id="GO:0016628">
    <property type="term" value="F:oxidoreductase activity, acting on the CH-CH group of donors, NAD or NADP as acceptor"/>
    <property type="evidence" value="ECO:0007669"/>
    <property type="project" value="InterPro"/>
</dbReference>
<proteinExistence type="predicted"/>
<dbReference type="SUPFAM" id="SSF50129">
    <property type="entry name" value="GroES-like"/>
    <property type="match status" value="1"/>
</dbReference>
<dbReference type="SUPFAM" id="SSF51735">
    <property type="entry name" value="NAD(P)-binding Rossmann-fold domains"/>
    <property type="match status" value="1"/>
</dbReference>
<dbReference type="Pfam" id="PF16884">
    <property type="entry name" value="ADH_N_2"/>
    <property type="match status" value="1"/>
</dbReference>
<dbReference type="EC" id="1.-.-.-" evidence="3"/>
<keyword evidence="4" id="KW-1185">Reference proteome</keyword>
<dbReference type="Proteomes" id="UP000092932">
    <property type="component" value="Chromosome"/>
</dbReference>
<accession>A0A1B2AG10</accession>
<dbReference type="EMBL" id="CP016591">
    <property type="protein sequence ID" value="ANY21080.1"/>
    <property type="molecule type" value="Genomic_DNA"/>
</dbReference>
<evidence type="ECO:0000259" key="2">
    <source>
        <dbReference type="SMART" id="SM00829"/>
    </source>
</evidence>
<dbReference type="InterPro" id="IPR041694">
    <property type="entry name" value="ADH_N_2"/>
</dbReference>
<dbReference type="CDD" id="cd05288">
    <property type="entry name" value="PGDH"/>
    <property type="match status" value="1"/>
</dbReference>
<dbReference type="PANTHER" id="PTHR43205">
    <property type="entry name" value="PROSTAGLANDIN REDUCTASE"/>
    <property type="match status" value="1"/>
</dbReference>
<evidence type="ECO:0000313" key="3">
    <source>
        <dbReference type="EMBL" id="ANY21080.1"/>
    </source>
</evidence>
<dbReference type="Pfam" id="PF00107">
    <property type="entry name" value="ADH_zinc_N"/>
    <property type="match status" value="1"/>
</dbReference>
<dbReference type="InterPro" id="IPR036291">
    <property type="entry name" value="NAD(P)-bd_dom_sf"/>
</dbReference>
<dbReference type="FunFam" id="3.40.50.720:FF:000121">
    <property type="entry name" value="Prostaglandin reductase 2"/>
    <property type="match status" value="1"/>
</dbReference>
<dbReference type="STRING" id="692370.A6F68_02586"/>
<gene>
    <name evidence="3" type="primary">yfmJ_2</name>
    <name evidence="3" type="ORF">A6F68_02586</name>
</gene>